<dbReference type="InterPro" id="IPR023393">
    <property type="entry name" value="START-like_dom_sf"/>
</dbReference>
<evidence type="ECO:0008006" key="3">
    <source>
        <dbReference type="Google" id="ProtNLM"/>
    </source>
</evidence>
<dbReference type="SUPFAM" id="SSF55961">
    <property type="entry name" value="Bet v1-like"/>
    <property type="match status" value="1"/>
</dbReference>
<proteinExistence type="predicted"/>
<sequence>MDKVIEPGTSRTEGDTHTLHFTLHLPHPVERVWPVVAGHGDGLRDWLAAADTFEPHLGGAVALRWLNTGPEGEAVPGRITAWDVERVAEYTLEGFHGRIRFHVEPYGERGTTLRFTNEIRGDDELRRDCLAAWHLHLEYLAEALDGNPVDWRSWTPDRFEELRETYAQ</sequence>
<dbReference type="EMBL" id="VMNX01000183">
    <property type="protein sequence ID" value="MPY53272.1"/>
    <property type="molecule type" value="Genomic_DNA"/>
</dbReference>
<dbReference type="Gene3D" id="3.30.530.20">
    <property type="match status" value="1"/>
</dbReference>
<dbReference type="Proteomes" id="UP000373149">
    <property type="component" value="Unassembled WGS sequence"/>
</dbReference>
<reference evidence="1 2" key="1">
    <citation type="submission" date="2019-09" db="EMBL/GenBank/DDBJ databases">
        <authorList>
            <person name="Duangmal K."/>
            <person name="Teo W.F.A."/>
            <person name="Lipun K."/>
        </authorList>
    </citation>
    <scope>NUCLEOTIDE SEQUENCE [LARGE SCALE GENOMIC DNA]</scope>
    <source>
        <strain evidence="1 2">K1PN6</strain>
    </source>
</reference>
<protein>
    <recommendedName>
        <fullName evidence="3">SRPBCC family protein</fullName>
    </recommendedName>
</protein>
<organism evidence="1 2">
    <name type="scientific">Streptomyces acidicola</name>
    <dbReference type="NCBI Taxonomy" id="2596892"/>
    <lineage>
        <taxon>Bacteria</taxon>
        <taxon>Bacillati</taxon>
        <taxon>Actinomycetota</taxon>
        <taxon>Actinomycetes</taxon>
        <taxon>Kitasatosporales</taxon>
        <taxon>Streptomycetaceae</taxon>
        <taxon>Streptomyces</taxon>
    </lineage>
</organism>
<dbReference type="AlphaFoldDB" id="A0A5N8X1U4"/>
<keyword evidence="2" id="KW-1185">Reference proteome</keyword>
<name>A0A5N8X1U4_9ACTN</name>
<gene>
    <name evidence="1" type="ORF">FPZ41_33775</name>
</gene>
<evidence type="ECO:0000313" key="2">
    <source>
        <dbReference type="Proteomes" id="UP000373149"/>
    </source>
</evidence>
<accession>A0A5N8X1U4</accession>
<dbReference type="RefSeq" id="WP_152867407.1">
    <property type="nucleotide sequence ID" value="NZ_VMNX01000183.1"/>
</dbReference>
<comment type="caution">
    <text evidence="1">The sequence shown here is derived from an EMBL/GenBank/DDBJ whole genome shotgun (WGS) entry which is preliminary data.</text>
</comment>
<evidence type="ECO:0000313" key="1">
    <source>
        <dbReference type="EMBL" id="MPY53272.1"/>
    </source>
</evidence>